<proteinExistence type="predicted"/>
<dbReference type="Proteomes" id="UP000681722">
    <property type="component" value="Unassembled WGS sequence"/>
</dbReference>
<dbReference type="EMBL" id="CAJNOQ010040751">
    <property type="protein sequence ID" value="CAF1621095.1"/>
    <property type="molecule type" value="Genomic_DNA"/>
</dbReference>
<evidence type="ECO:0000313" key="2">
    <source>
        <dbReference type="EMBL" id="CAF4511381.1"/>
    </source>
</evidence>
<evidence type="ECO:0008006" key="4">
    <source>
        <dbReference type="Google" id="ProtNLM"/>
    </source>
</evidence>
<reference evidence="1" key="1">
    <citation type="submission" date="2021-02" db="EMBL/GenBank/DDBJ databases">
        <authorList>
            <person name="Nowell W R."/>
        </authorList>
    </citation>
    <scope>NUCLEOTIDE SEQUENCE</scope>
</reference>
<dbReference type="AlphaFoldDB" id="A0A816CJF7"/>
<comment type="caution">
    <text evidence="1">The sequence shown here is derived from an EMBL/GenBank/DDBJ whole genome shotgun (WGS) entry which is preliminary data.</text>
</comment>
<dbReference type="EMBL" id="CAJOBC010107932">
    <property type="protein sequence ID" value="CAF4511381.1"/>
    <property type="molecule type" value="Genomic_DNA"/>
</dbReference>
<evidence type="ECO:0000313" key="1">
    <source>
        <dbReference type="EMBL" id="CAF1621095.1"/>
    </source>
</evidence>
<name>A0A816CJF7_9BILA</name>
<accession>A0A816CJF7</accession>
<sequence>MPKIVIWAQIADHEAEKVKLDDSADIADLKEELLGKEARKYQVYYNGQQLKPSTIVPSGTTCENPVLLKISQDNSCAVVSTENLAPTVNNNVSNVESIRSKYVAVGQIARDASRAGM</sequence>
<organism evidence="1 3">
    <name type="scientific">Didymodactylos carnosus</name>
    <dbReference type="NCBI Taxonomy" id="1234261"/>
    <lineage>
        <taxon>Eukaryota</taxon>
        <taxon>Metazoa</taxon>
        <taxon>Spiralia</taxon>
        <taxon>Gnathifera</taxon>
        <taxon>Rotifera</taxon>
        <taxon>Eurotatoria</taxon>
        <taxon>Bdelloidea</taxon>
        <taxon>Philodinida</taxon>
        <taxon>Philodinidae</taxon>
        <taxon>Didymodactylos</taxon>
    </lineage>
</organism>
<keyword evidence="3" id="KW-1185">Reference proteome</keyword>
<dbReference type="Proteomes" id="UP000663829">
    <property type="component" value="Unassembled WGS sequence"/>
</dbReference>
<dbReference type="OrthoDB" id="10001405at2759"/>
<gene>
    <name evidence="1" type="ORF">GPM918_LOCUS43739</name>
    <name evidence="2" type="ORF">SRO942_LOCUS45325</name>
</gene>
<dbReference type="CDD" id="cd17039">
    <property type="entry name" value="Ubl_ubiquitin_like"/>
    <property type="match status" value="1"/>
</dbReference>
<protein>
    <recommendedName>
        <fullName evidence="4">Ubiquitin-like domain-containing protein</fullName>
    </recommendedName>
</protein>
<evidence type="ECO:0000313" key="3">
    <source>
        <dbReference type="Proteomes" id="UP000663829"/>
    </source>
</evidence>